<sequence length="87" mass="9209">MVYMVGGGKIRLPSACQQTTFLNVAKVSSPPMAAAGRRGFTHIGEIIFCRNPGEQFAVGVSGQLAPLLPVQTTSLSALSCMRIPNIF</sequence>
<dbReference type="AlphaFoldDB" id="A0A401SN43"/>
<evidence type="ECO:0000313" key="1">
    <source>
        <dbReference type="EMBL" id="GCC31807.1"/>
    </source>
</evidence>
<name>A0A401SN43_CHIPU</name>
<dbReference type="EMBL" id="BEZZ01000389">
    <property type="protein sequence ID" value="GCC31807.1"/>
    <property type="molecule type" value="Genomic_DNA"/>
</dbReference>
<evidence type="ECO:0000313" key="2">
    <source>
        <dbReference type="Proteomes" id="UP000287033"/>
    </source>
</evidence>
<dbReference type="Proteomes" id="UP000287033">
    <property type="component" value="Unassembled WGS sequence"/>
</dbReference>
<gene>
    <name evidence="1" type="ORF">chiPu_0010268</name>
</gene>
<organism evidence="1 2">
    <name type="scientific">Chiloscyllium punctatum</name>
    <name type="common">Brownbanded bambooshark</name>
    <name type="synonym">Hemiscyllium punctatum</name>
    <dbReference type="NCBI Taxonomy" id="137246"/>
    <lineage>
        <taxon>Eukaryota</taxon>
        <taxon>Metazoa</taxon>
        <taxon>Chordata</taxon>
        <taxon>Craniata</taxon>
        <taxon>Vertebrata</taxon>
        <taxon>Chondrichthyes</taxon>
        <taxon>Elasmobranchii</taxon>
        <taxon>Galeomorphii</taxon>
        <taxon>Galeoidea</taxon>
        <taxon>Orectolobiformes</taxon>
        <taxon>Hemiscylliidae</taxon>
        <taxon>Chiloscyllium</taxon>
    </lineage>
</organism>
<proteinExistence type="predicted"/>
<reference evidence="1 2" key="1">
    <citation type="journal article" date="2018" name="Nat. Ecol. Evol.">
        <title>Shark genomes provide insights into elasmobranch evolution and the origin of vertebrates.</title>
        <authorList>
            <person name="Hara Y"/>
            <person name="Yamaguchi K"/>
            <person name="Onimaru K"/>
            <person name="Kadota M"/>
            <person name="Koyanagi M"/>
            <person name="Keeley SD"/>
            <person name="Tatsumi K"/>
            <person name="Tanaka K"/>
            <person name="Motone F"/>
            <person name="Kageyama Y"/>
            <person name="Nozu R"/>
            <person name="Adachi N"/>
            <person name="Nishimura O"/>
            <person name="Nakagawa R"/>
            <person name="Tanegashima C"/>
            <person name="Kiyatake I"/>
            <person name="Matsumoto R"/>
            <person name="Murakumo K"/>
            <person name="Nishida K"/>
            <person name="Terakita A"/>
            <person name="Kuratani S"/>
            <person name="Sato K"/>
            <person name="Hyodo S Kuraku.S."/>
        </authorList>
    </citation>
    <scope>NUCLEOTIDE SEQUENCE [LARGE SCALE GENOMIC DNA]</scope>
</reference>
<comment type="caution">
    <text evidence="1">The sequence shown here is derived from an EMBL/GenBank/DDBJ whole genome shotgun (WGS) entry which is preliminary data.</text>
</comment>
<accession>A0A401SN43</accession>
<protein>
    <submittedName>
        <fullName evidence="1">Uncharacterized protein</fullName>
    </submittedName>
</protein>
<keyword evidence="2" id="KW-1185">Reference proteome</keyword>